<dbReference type="KEGG" id="spu:575812"/>
<dbReference type="InParanoid" id="A0A7M7MZ89"/>
<dbReference type="KEGG" id="spu:115919370"/>
<reference evidence="4" key="1">
    <citation type="submission" date="2015-02" db="EMBL/GenBank/DDBJ databases">
        <title>Genome sequencing for Strongylocentrotus purpuratus.</title>
        <authorList>
            <person name="Murali S."/>
            <person name="Liu Y."/>
            <person name="Vee V."/>
            <person name="English A."/>
            <person name="Wang M."/>
            <person name="Skinner E."/>
            <person name="Han Y."/>
            <person name="Muzny D.M."/>
            <person name="Worley K.C."/>
            <person name="Gibbs R.A."/>
        </authorList>
    </citation>
    <scope>NUCLEOTIDE SEQUENCE</scope>
</reference>
<dbReference type="InterPro" id="IPR006578">
    <property type="entry name" value="MADF-dom"/>
</dbReference>
<dbReference type="PANTHER" id="PTHR21505:SF12">
    <property type="entry name" value="MADF DOMAIN-CONTAINING PROTEIN-RELATED"/>
    <property type="match status" value="1"/>
</dbReference>
<dbReference type="OMA" id="AFTCYIG"/>
<dbReference type="EnsemblMetazoa" id="XM_030972968">
    <property type="protein sequence ID" value="XP_030828828"/>
    <property type="gene ID" value="LOC115919370"/>
</dbReference>
<reference evidence="3" key="2">
    <citation type="submission" date="2021-01" db="UniProtKB">
        <authorList>
            <consortium name="EnsemblMetazoa"/>
        </authorList>
    </citation>
    <scope>IDENTIFICATION</scope>
</reference>
<accession>A0A7M7MZ89</accession>
<dbReference type="GeneID" id="575812"/>
<proteinExistence type="predicted"/>
<evidence type="ECO:0000259" key="2">
    <source>
        <dbReference type="PROSITE" id="PS51029"/>
    </source>
</evidence>
<dbReference type="Proteomes" id="UP000007110">
    <property type="component" value="Unassembled WGS sequence"/>
</dbReference>
<dbReference type="AlphaFoldDB" id="A0A7M7MZ89"/>
<feature type="region of interest" description="Disordered" evidence="1">
    <location>
        <begin position="205"/>
        <end position="225"/>
    </location>
</feature>
<dbReference type="GeneID" id="115919370"/>
<dbReference type="RefSeq" id="XP_799852.3">
    <property type="nucleotide sequence ID" value="XM_794759.5"/>
</dbReference>
<feature type="domain" description="MADF" evidence="2">
    <location>
        <begin position="18"/>
        <end position="111"/>
    </location>
</feature>
<dbReference type="PANTHER" id="PTHR21505">
    <property type="entry name" value="MADF DOMAIN-CONTAINING PROTEIN-RELATED"/>
    <property type="match status" value="1"/>
</dbReference>
<dbReference type="OrthoDB" id="10051975at2759"/>
<dbReference type="SMART" id="SM00595">
    <property type="entry name" value="MADF"/>
    <property type="match status" value="1"/>
</dbReference>
<keyword evidence="4" id="KW-1185">Reference proteome</keyword>
<name>A0A7M7MZ89_STRPU</name>
<dbReference type="PROSITE" id="PS51029">
    <property type="entry name" value="MADF"/>
    <property type="match status" value="1"/>
</dbReference>
<dbReference type="Pfam" id="PF10545">
    <property type="entry name" value="MADF_DNA_bdg"/>
    <property type="match status" value="1"/>
</dbReference>
<sequence length="326" mass="37718">MALSNNARVLWSTGKVDDLIAHFKANPCLYDRKTRAYNDKALRLEAFRTIADEMQISYDDVYRKIVNLRSQFRREKHREVKFASEGNAQDAASQIKWIHYKQLKFLDDFVTLRNPRTDCVQYSPTNGFGDFDESFEDDVEYDGLDVDEYKVGLDDNTNERTIDLTAGESPQHELHNAHTNNYDFHRQSPMQERGAKRVRQDFNAPHQELSERRQFPNSTAPERHQHQVLENTHSSGRECIDPSQSAVMQRASSHIQKALSCFEKAGGNTRYCRRCDGDDDDDMIFAKYIATELRQLPSGDTKRLVKHQIQNLIYGAHCKPHTLQSS</sequence>
<evidence type="ECO:0000313" key="4">
    <source>
        <dbReference type="Proteomes" id="UP000007110"/>
    </source>
</evidence>
<evidence type="ECO:0000256" key="1">
    <source>
        <dbReference type="SAM" id="MobiDB-lite"/>
    </source>
</evidence>
<evidence type="ECO:0000313" key="3">
    <source>
        <dbReference type="EnsemblMetazoa" id="XP_030828828"/>
    </source>
</evidence>
<organism evidence="3 4">
    <name type="scientific">Strongylocentrotus purpuratus</name>
    <name type="common">Purple sea urchin</name>
    <dbReference type="NCBI Taxonomy" id="7668"/>
    <lineage>
        <taxon>Eukaryota</taxon>
        <taxon>Metazoa</taxon>
        <taxon>Echinodermata</taxon>
        <taxon>Eleutherozoa</taxon>
        <taxon>Echinozoa</taxon>
        <taxon>Echinoidea</taxon>
        <taxon>Euechinoidea</taxon>
        <taxon>Echinacea</taxon>
        <taxon>Camarodonta</taxon>
        <taxon>Echinidea</taxon>
        <taxon>Strongylocentrotidae</taxon>
        <taxon>Strongylocentrotus</taxon>
    </lineage>
</organism>
<dbReference type="RefSeq" id="XP_030828828.1">
    <property type="nucleotide sequence ID" value="XM_030972968.1"/>
</dbReference>
<protein>
    <recommendedName>
        <fullName evidence="2">MADF domain-containing protein</fullName>
    </recommendedName>
</protein>